<keyword evidence="11 12" id="KW-0472">Membrane</keyword>
<sequence length="288" mass="33691">MSKYIQLAKKIKIHPLFWVVAGMAIITGYFWELLALFIIVIIHELGHAAAAQYFNWKIKRIIILPFGGMCEVDEHGNRPIKEELAIIAAGPIQHIFIAACLFILGMTSFVSSDYLHLLNRFNLMVLIFNLLPIWPLDGGKFVQLYFALRKPFLEACRLSMITSGIILAALHICILFYAPLNLNTWVVFSYLYMCLWMEWKQRRYVFMKFLLERYYGKQQEFLHLQPIDAKGDDYLHDAMEKFKRDCKHLIHIGGQHSMIGKLDENELLYAYFTEKRVSARLKDIVYND</sequence>
<evidence type="ECO:0000256" key="1">
    <source>
        <dbReference type="ARBA" id="ARBA00001947"/>
    </source>
</evidence>
<comment type="caution">
    <text evidence="14">The sequence shown here is derived from an EMBL/GenBank/DDBJ whole genome shotgun (WGS) entry which is preliminary data.</text>
</comment>
<gene>
    <name evidence="14" type="ORF">KHA91_07340</name>
</gene>
<protein>
    <submittedName>
        <fullName evidence="14">M50 family metallopeptidase</fullName>
    </submittedName>
</protein>
<evidence type="ECO:0000256" key="11">
    <source>
        <dbReference type="ARBA" id="ARBA00023136"/>
    </source>
</evidence>
<dbReference type="RefSeq" id="WP_213097514.1">
    <property type="nucleotide sequence ID" value="NZ_JAGYPN010000001.1"/>
</dbReference>
<feature type="transmembrane region" description="Helical" evidence="12">
    <location>
        <begin position="37"/>
        <end position="56"/>
    </location>
</feature>
<evidence type="ECO:0000256" key="6">
    <source>
        <dbReference type="ARBA" id="ARBA00022723"/>
    </source>
</evidence>
<evidence type="ECO:0000256" key="12">
    <source>
        <dbReference type="SAM" id="Phobius"/>
    </source>
</evidence>
<evidence type="ECO:0000313" key="15">
    <source>
        <dbReference type="Proteomes" id="UP000676456"/>
    </source>
</evidence>
<evidence type="ECO:0000259" key="13">
    <source>
        <dbReference type="Pfam" id="PF02163"/>
    </source>
</evidence>
<dbReference type="InterPro" id="IPR008915">
    <property type="entry name" value="Peptidase_M50"/>
</dbReference>
<accession>A0A942Z566</accession>
<keyword evidence="6" id="KW-0479">Metal-binding</keyword>
<dbReference type="GO" id="GO:0046872">
    <property type="term" value="F:metal ion binding"/>
    <property type="evidence" value="ECO:0007669"/>
    <property type="project" value="UniProtKB-KW"/>
</dbReference>
<evidence type="ECO:0000256" key="4">
    <source>
        <dbReference type="ARBA" id="ARBA00022670"/>
    </source>
</evidence>
<dbReference type="EMBL" id="JAGYPN010000001">
    <property type="protein sequence ID" value="MBS4222571.1"/>
    <property type="molecule type" value="Genomic_DNA"/>
</dbReference>
<evidence type="ECO:0000256" key="5">
    <source>
        <dbReference type="ARBA" id="ARBA00022692"/>
    </source>
</evidence>
<feature type="domain" description="Peptidase M50" evidence="13">
    <location>
        <begin position="33"/>
        <end position="107"/>
    </location>
</feature>
<keyword evidence="5 12" id="KW-0812">Transmembrane</keyword>
<evidence type="ECO:0000313" key="14">
    <source>
        <dbReference type="EMBL" id="MBS4222571.1"/>
    </source>
</evidence>
<dbReference type="GO" id="GO:0006508">
    <property type="term" value="P:proteolysis"/>
    <property type="evidence" value="ECO:0007669"/>
    <property type="project" value="UniProtKB-KW"/>
</dbReference>
<comment type="cofactor">
    <cofactor evidence="1">
        <name>Zn(2+)</name>
        <dbReference type="ChEBI" id="CHEBI:29105"/>
    </cofactor>
</comment>
<feature type="transmembrane region" description="Helical" evidence="12">
    <location>
        <begin position="84"/>
        <end position="105"/>
    </location>
</feature>
<keyword evidence="10" id="KW-0482">Metalloprotease</keyword>
<dbReference type="PANTHER" id="PTHR39188:SF3">
    <property type="entry name" value="STAGE IV SPORULATION PROTEIN FB"/>
    <property type="match status" value="1"/>
</dbReference>
<dbReference type="GO" id="GO:0008237">
    <property type="term" value="F:metallopeptidase activity"/>
    <property type="evidence" value="ECO:0007669"/>
    <property type="project" value="UniProtKB-KW"/>
</dbReference>
<evidence type="ECO:0000256" key="9">
    <source>
        <dbReference type="ARBA" id="ARBA00022989"/>
    </source>
</evidence>
<name>A0A942Z566_9BACI</name>
<keyword evidence="15" id="KW-1185">Reference proteome</keyword>
<dbReference type="GO" id="GO:0016020">
    <property type="term" value="C:membrane"/>
    <property type="evidence" value="ECO:0007669"/>
    <property type="project" value="UniProtKB-SubCell"/>
</dbReference>
<organism evidence="14 15">
    <name type="scientific">Lederbergia citrea</name>
    <dbReference type="NCBI Taxonomy" id="2833581"/>
    <lineage>
        <taxon>Bacteria</taxon>
        <taxon>Bacillati</taxon>
        <taxon>Bacillota</taxon>
        <taxon>Bacilli</taxon>
        <taxon>Bacillales</taxon>
        <taxon>Bacillaceae</taxon>
        <taxon>Lederbergia</taxon>
    </lineage>
</organism>
<feature type="transmembrane region" description="Helical" evidence="12">
    <location>
        <begin position="155"/>
        <end position="177"/>
    </location>
</feature>
<keyword evidence="9 12" id="KW-1133">Transmembrane helix</keyword>
<keyword evidence="8" id="KW-0862">Zinc</keyword>
<evidence type="ECO:0000256" key="7">
    <source>
        <dbReference type="ARBA" id="ARBA00022801"/>
    </source>
</evidence>
<evidence type="ECO:0000256" key="2">
    <source>
        <dbReference type="ARBA" id="ARBA00004141"/>
    </source>
</evidence>
<comment type="subcellular location">
    <subcellularLocation>
        <location evidence="2">Membrane</location>
        <topology evidence="2">Multi-pass membrane protein</topology>
    </subcellularLocation>
</comment>
<evidence type="ECO:0000256" key="10">
    <source>
        <dbReference type="ARBA" id="ARBA00023049"/>
    </source>
</evidence>
<dbReference type="Pfam" id="PF02163">
    <property type="entry name" value="Peptidase_M50"/>
    <property type="match status" value="2"/>
</dbReference>
<evidence type="ECO:0000256" key="3">
    <source>
        <dbReference type="ARBA" id="ARBA00007931"/>
    </source>
</evidence>
<feature type="transmembrane region" description="Helical" evidence="12">
    <location>
        <begin position="183"/>
        <end position="199"/>
    </location>
</feature>
<keyword evidence="7" id="KW-0378">Hydrolase</keyword>
<evidence type="ECO:0000256" key="8">
    <source>
        <dbReference type="ARBA" id="ARBA00022833"/>
    </source>
</evidence>
<feature type="transmembrane region" description="Helical" evidence="12">
    <location>
        <begin position="12"/>
        <end position="31"/>
    </location>
</feature>
<dbReference type="AlphaFoldDB" id="A0A942Z566"/>
<comment type="similarity">
    <text evidence="3">Belongs to the peptidase M50B family.</text>
</comment>
<feature type="domain" description="Peptidase M50" evidence="13">
    <location>
        <begin position="113"/>
        <end position="151"/>
    </location>
</feature>
<dbReference type="Proteomes" id="UP000676456">
    <property type="component" value="Unassembled WGS sequence"/>
</dbReference>
<proteinExistence type="inferred from homology"/>
<keyword evidence="4" id="KW-0645">Protease</keyword>
<dbReference type="PANTHER" id="PTHR39188">
    <property type="entry name" value="MEMBRANE-ASSOCIATED ZINC METALLOPROTEASE M50B"/>
    <property type="match status" value="1"/>
</dbReference>
<dbReference type="CDD" id="cd06161">
    <property type="entry name" value="S2P-M50_SpoIVFB"/>
    <property type="match status" value="1"/>
</dbReference>
<reference evidence="14 15" key="1">
    <citation type="submission" date="2021-05" db="EMBL/GenBank/DDBJ databases">
        <title>Novel Bacillus species.</title>
        <authorList>
            <person name="Liu G."/>
        </authorList>
    </citation>
    <scope>NUCLEOTIDE SEQUENCE [LARGE SCALE GENOMIC DNA]</scope>
    <source>
        <strain evidence="14 15">FJAT-49682</strain>
    </source>
</reference>